<evidence type="ECO:0000313" key="3">
    <source>
        <dbReference type="Proteomes" id="UP000886595"/>
    </source>
</evidence>
<reference evidence="2 3" key="1">
    <citation type="submission" date="2020-02" db="EMBL/GenBank/DDBJ databases">
        <authorList>
            <person name="Ma Q."/>
            <person name="Huang Y."/>
            <person name="Song X."/>
            <person name="Pei D."/>
        </authorList>
    </citation>
    <scope>NUCLEOTIDE SEQUENCE [LARGE SCALE GENOMIC DNA]</scope>
    <source>
        <strain evidence="2">Sxm20200214</strain>
        <tissue evidence="2">Leaf</tissue>
    </source>
</reference>
<gene>
    <name evidence="2" type="ORF">Bca52824_080953</name>
</gene>
<name>A0A8X7TQT4_BRACI</name>
<protein>
    <submittedName>
        <fullName evidence="2">Uncharacterized protein</fullName>
    </submittedName>
</protein>
<keyword evidence="3" id="KW-1185">Reference proteome</keyword>
<feature type="region of interest" description="Disordered" evidence="1">
    <location>
        <begin position="461"/>
        <end position="484"/>
    </location>
</feature>
<evidence type="ECO:0000256" key="1">
    <source>
        <dbReference type="SAM" id="MobiDB-lite"/>
    </source>
</evidence>
<dbReference type="EMBL" id="JAAMPC010000016">
    <property type="protein sequence ID" value="KAG2250817.1"/>
    <property type="molecule type" value="Genomic_DNA"/>
</dbReference>
<dbReference type="OrthoDB" id="1113395at2759"/>
<feature type="region of interest" description="Disordered" evidence="1">
    <location>
        <begin position="421"/>
        <end position="447"/>
    </location>
</feature>
<proteinExistence type="predicted"/>
<accession>A0A8X7TQT4</accession>
<evidence type="ECO:0000313" key="2">
    <source>
        <dbReference type="EMBL" id="KAG2250817.1"/>
    </source>
</evidence>
<sequence>MTSIRYIWFGKNLIRFGSVLIEDMGFNKDVLFIVGENVQSVTREIKRMRQKGSRWLDELPENRQVLVSHFGSFSRCLPFPLYRRNRRPVGRLERLVDESHSVVLSEASSRGFLAPFGRSENVAVRDATECARDGQSGAVPVDSITLRARAVEDDPSEDDDSEAELFPTTFYPEGIFEELPRLHPDLLRPAFVAGQDWDGVDETKSTLRSVKRVLRANNATGVTFLIPTKEQRPWSPPIGYKTVYESYFQDDTRCWFPIPRLITAYARRRDLAISQLLNGSLRLAVTLSMRPNCNVCAGHPNKTQNWQRSYFFIKSDDSAFEEPPREDYRVVWNRSCVGHPTSPVYPEDFLKSVRAVALLRIYRWSEITWRSDLPTVLPIRTKRLDIFSKDIQKQVSKAKRMGTLPDLSAILAAQLGLASEEGPSTTVPRAGDIPPSGRGAARESRGAPRRRATFLLLANPRRRRRRRRRRGRRSPLTSSRRIPKNRLRLRRVMFKKKNFNQKRRLLRLKSRENGTMRRKLVKGRNLKLLLMPPVRTVLKKTVESRCF</sequence>
<feature type="compositionally biased region" description="Basic residues" evidence="1">
    <location>
        <begin position="461"/>
        <end position="473"/>
    </location>
</feature>
<organism evidence="2 3">
    <name type="scientific">Brassica carinata</name>
    <name type="common">Ethiopian mustard</name>
    <name type="synonym">Abyssinian cabbage</name>
    <dbReference type="NCBI Taxonomy" id="52824"/>
    <lineage>
        <taxon>Eukaryota</taxon>
        <taxon>Viridiplantae</taxon>
        <taxon>Streptophyta</taxon>
        <taxon>Embryophyta</taxon>
        <taxon>Tracheophyta</taxon>
        <taxon>Spermatophyta</taxon>
        <taxon>Magnoliopsida</taxon>
        <taxon>eudicotyledons</taxon>
        <taxon>Gunneridae</taxon>
        <taxon>Pentapetalae</taxon>
        <taxon>rosids</taxon>
        <taxon>malvids</taxon>
        <taxon>Brassicales</taxon>
        <taxon>Brassicaceae</taxon>
        <taxon>Brassiceae</taxon>
        <taxon>Brassica</taxon>
    </lineage>
</organism>
<dbReference type="AlphaFoldDB" id="A0A8X7TQT4"/>
<comment type="caution">
    <text evidence="2">The sequence shown here is derived from an EMBL/GenBank/DDBJ whole genome shotgun (WGS) entry which is preliminary data.</text>
</comment>
<dbReference type="Proteomes" id="UP000886595">
    <property type="component" value="Unassembled WGS sequence"/>
</dbReference>